<organism evidence="1 2">
    <name type="scientific">Myxococcus xanthus (strain DK1622)</name>
    <dbReference type="NCBI Taxonomy" id="246197"/>
    <lineage>
        <taxon>Bacteria</taxon>
        <taxon>Pseudomonadati</taxon>
        <taxon>Myxococcota</taxon>
        <taxon>Myxococcia</taxon>
        <taxon>Myxococcales</taxon>
        <taxon>Cystobacterineae</taxon>
        <taxon>Myxococcaceae</taxon>
        <taxon>Myxococcus</taxon>
    </lineage>
</organism>
<dbReference type="HOGENOM" id="CLU_3273143_0_0_7"/>
<gene>
    <name evidence="1" type="ordered locus">MXAN_3340</name>
</gene>
<dbReference type="Proteomes" id="UP000002402">
    <property type="component" value="Chromosome"/>
</dbReference>
<name>Q1D733_MYXXD</name>
<dbReference type="KEGG" id="mxa:MXAN_3340"/>
<keyword evidence="2" id="KW-1185">Reference proteome</keyword>
<sequence>MSIRWSSHIKPSEAYPARLKVWPPRRVGTNIGMSWLLNVSL</sequence>
<reference evidence="1 2" key="1">
    <citation type="journal article" date="2006" name="Proc. Natl. Acad. Sci. U.S.A.">
        <title>Evolution of sensory complexity recorded in a myxobacterial genome.</title>
        <authorList>
            <person name="Goldman B.S."/>
            <person name="Nierman W.C."/>
            <person name="Kaiser D."/>
            <person name="Slater S.C."/>
            <person name="Durkin A.S."/>
            <person name="Eisen J.A."/>
            <person name="Ronning C.M."/>
            <person name="Barbazuk W.B."/>
            <person name="Blanchard M."/>
            <person name="Field C."/>
            <person name="Halling C."/>
            <person name="Hinkle G."/>
            <person name="Iartchuk O."/>
            <person name="Kim H.S."/>
            <person name="Mackenzie C."/>
            <person name="Madupu R."/>
            <person name="Miller N."/>
            <person name="Shvartsbeyn A."/>
            <person name="Sullivan S.A."/>
            <person name="Vaudin M."/>
            <person name="Wiegand R."/>
            <person name="Kaplan H.B."/>
        </authorList>
    </citation>
    <scope>NUCLEOTIDE SEQUENCE [LARGE SCALE GENOMIC DNA]</scope>
    <source>
        <strain evidence="2">DK1622</strain>
    </source>
</reference>
<protein>
    <submittedName>
        <fullName evidence="1">Uncharacterized protein</fullName>
    </submittedName>
</protein>
<dbReference type="AlphaFoldDB" id="Q1D733"/>
<dbReference type="EnsemblBacteria" id="ABF90444">
    <property type="protein sequence ID" value="ABF90444"/>
    <property type="gene ID" value="MXAN_3340"/>
</dbReference>
<dbReference type="EMBL" id="CP000113">
    <property type="protein sequence ID" value="ABF90444.1"/>
    <property type="molecule type" value="Genomic_DNA"/>
</dbReference>
<evidence type="ECO:0000313" key="1">
    <source>
        <dbReference type="EMBL" id="ABF90444.1"/>
    </source>
</evidence>
<evidence type="ECO:0000313" key="2">
    <source>
        <dbReference type="Proteomes" id="UP000002402"/>
    </source>
</evidence>
<accession>Q1D733</accession>
<proteinExistence type="predicted"/>